<gene>
    <name evidence="2" type="ORF">FYJ84_10150</name>
</gene>
<keyword evidence="2" id="KW-0808">Transferase</keyword>
<dbReference type="InterPro" id="IPR008144">
    <property type="entry name" value="Guanylate_kin-like_dom"/>
</dbReference>
<dbReference type="AlphaFoldDB" id="A0A6I2UKT0"/>
<evidence type="ECO:0000259" key="1">
    <source>
        <dbReference type="PROSITE" id="PS50052"/>
    </source>
</evidence>
<dbReference type="SUPFAM" id="SSF52540">
    <property type="entry name" value="P-loop containing nucleoside triphosphate hydrolases"/>
    <property type="match status" value="1"/>
</dbReference>
<comment type="caution">
    <text evidence="2">The sequence shown here is derived from an EMBL/GenBank/DDBJ whole genome shotgun (WGS) entry which is preliminary data.</text>
</comment>
<dbReference type="Gene3D" id="3.40.50.300">
    <property type="entry name" value="P-loop containing nucleotide triphosphate hydrolases"/>
    <property type="match status" value="1"/>
</dbReference>
<reference evidence="2 3" key="1">
    <citation type="submission" date="2019-08" db="EMBL/GenBank/DDBJ databases">
        <title>In-depth cultivation of the pig gut microbiome towards novel bacterial diversity and tailored functional studies.</title>
        <authorList>
            <person name="Wylensek D."/>
            <person name="Hitch T.C.A."/>
            <person name="Clavel T."/>
        </authorList>
    </citation>
    <scope>NUCLEOTIDE SEQUENCE [LARGE SCALE GENOMIC DNA]</scope>
    <source>
        <strain evidence="2 3">WCA-693-APC-5D-A</strain>
    </source>
</reference>
<dbReference type="PROSITE" id="PS50052">
    <property type="entry name" value="GUANYLATE_KINASE_2"/>
    <property type="match status" value="1"/>
</dbReference>
<dbReference type="GO" id="GO:0016301">
    <property type="term" value="F:kinase activity"/>
    <property type="evidence" value="ECO:0007669"/>
    <property type="project" value="UniProtKB-KW"/>
</dbReference>
<keyword evidence="2" id="KW-0418">Kinase</keyword>
<sequence length="194" mass="22137">MSNKLFALVGPYASGKSSLITRLMDLGVHYIPVYSTSDAMRLKKDKRMVNFVSKSAFEQADWIVKVAYKGDYYGIKKKDMLESITHNKVSITVLDQNGVKQLAKLMNGKLTTIYLMTDYVCLVDRMLRLGHNNVDMKYHLEYAESNNEFNFWKSADFIIKNTKDLDTAFNQLMAIMGLSVNAPREVIAKLNQTI</sequence>
<dbReference type="GeneID" id="96779287"/>
<dbReference type="Proteomes" id="UP000433181">
    <property type="component" value="Unassembled WGS sequence"/>
</dbReference>
<evidence type="ECO:0000313" key="2">
    <source>
        <dbReference type="EMBL" id="MSU09346.1"/>
    </source>
</evidence>
<keyword evidence="3" id="KW-1185">Reference proteome</keyword>
<dbReference type="InterPro" id="IPR008145">
    <property type="entry name" value="GK/Ca_channel_bsu"/>
</dbReference>
<dbReference type="EMBL" id="VUNR01000021">
    <property type="protein sequence ID" value="MSU09346.1"/>
    <property type="molecule type" value="Genomic_DNA"/>
</dbReference>
<evidence type="ECO:0000313" key="3">
    <source>
        <dbReference type="Proteomes" id="UP000433181"/>
    </source>
</evidence>
<name>A0A6I2UKT0_9FIRM</name>
<feature type="domain" description="Guanylate kinase-like" evidence="1">
    <location>
        <begin position="3"/>
        <end position="177"/>
    </location>
</feature>
<dbReference type="Pfam" id="PF00625">
    <property type="entry name" value="Guanylate_kin"/>
    <property type="match status" value="1"/>
</dbReference>
<accession>A0A6I2UKT0</accession>
<proteinExistence type="predicted"/>
<protein>
    <submittedName>
        <fullName evidence="2">Guanylate kinase</fullName>
    </submittedName>
</protein>
<dbReference type="RefSeq" id="WP_154407517.1">
    <property type="nucleotide sequence ID" value="NZ_JBGVIR010000048.1"/>
</dbReference>
<organism evidence="2 3">
    <name type="scientific">Anaerovibrio slackiae</name>
    <dbReference type="NCBI Taxonomy" id="2652309"/>
    <lineage>
        <taxon>Bacteria</taxon>
        <taxon>Bacillati</taxon>
        <taxon>Bacillota</taxon>
        <taxon>Negativicutes</taxon>
        <taxon>Selenomonadales</taxon>
        <taxon>Selenomonadaceae</taxon>
        <taxon>Anaerovibrio</taxon>
    </lineage>
</organism>
<dbReference type="InterPro" id="IPR027417">
    <property type="entry name" value="P-loop_NTPase"/>
</dbReference>